<dbReference type="CDD" id="cd08041">
    <property type="entry name" value="OBF_kDNA_ligase_like"/>
    <property type="match status" value="1"/>
</dbReference>
<organism evidence="10 11">
    <name type="scientific">Vibrio stylophorae</name>
    <dbReference type="NCBI Taxonomy" id="659351"/>
    <lineage>
        <taxon>Bacteria</taxon>
        <taxon>Pseudomonadati</taxon>
        <taxon>Pseudomonadota</taxon>
        <taxon>Gammaproteobacteria</taxon>
        <taxon>Vibrionales</taxon>
        <taxon>Vibrionaceae</taxon>
        <taxon>Vibrio</taxon>
    </lineage>
</organism>
<dbReference type="CDD" id="cd07896">
    <property type="entry name" value="Adenylation_kDNA_ligase_like"/>
    <property type="match status" value="1"/>
</dbReference>
<dbReference type="EC" id="6.5.1.1" evidence="10"/>
<accession>A0ABN8DWG7</accession>
<dbReference type="InterPro" id="IPR012340">
    <property type="entry name" value="NA-bd_OB-fold"/>
</dbReference>
<evidence type="ECO:0000256" key="1">
    <source>
        <dbReference type="ARBA" id="ARBA00001968"/>
    </source>
</evidence>
<evidence type="ECO:0000256" key="6">
    <source>
        <dbReference type="ARBA" id="ARBA00034003"/>
    </source>
</evidence>
<evidence type="ECO:0000256" key="4">
    <source>
        <dbReference type="ARBA" id="ARBA00022763"/>
    </source>
</evidence>
<dbReference type="NCBIfam" id="NF006592">
    <property type="entry name" value="PRK09125.1"/>
    <property type="match status" value="1"/>
</dbReference>
<keyword evidence="11" id="KW-1185">Reference proteome</keyword>
<dbReference type="Pfam" id="PF14743">
    <property type="entry name" value="DNA_ligase_OB_2"/>
    <property type="match status" value="1"/>
</dbReference>
<feature type="domain" description="ATP-dependent DNA ligase family profile" evidence="8">
    <location>
        <begin position="29"/>
        <end position="193"/>
    </location>
</feature>
<dbReference type="Proteomes" id="UP000838672">
    <property type="component" value="Unassembled WGS sequence"/>
</dbReference>
<comment type="catalytic activity">
    <reaction evidence="6">
        <text>ATP + (deoxyribonucleotide)n-3'-hydroxyl + 5'-phospho-(deoxyribonucleotide)m = (deoxyribonucleotide)n+m + AMP + diphosphate.</text>
        <dbReference type="EC" id="6.5.1.1"/>
    </reaction>
</comment>
<proteinExistence type="predicted"/>
<evidence type="ECO:0000259" key="8">
    <source>
        <dbReference type="Pfam" id="PF01068"/>
    </source>
</evidence>
<keyword evidence="3" id="KW-0235">DNA replication</keyword>
<protein>
    <submittedName>
        <fullName evidence="10">DNA ligase</fullName>
        <ecNumber evidence="10">6.5.1.1</ecNumber>
    </submittedName>
</protein>
<feature type="domain" description="DNA ligase OB-like" evidence="9">
    <location>
        <begin position="211"/>
        <end position="276"/>
    </location>
</feature>
<keyword evidence="5" id="KW-0234">DNA repair</keyword>
<dbReference type="InterPro" id="IPR012310">
    <property type="entry name" value="DNA_ligase_ATP-dep_cent"/>
</dbReference>
<dbReference type="Gene3D" id="3.30.470.30">
    <property type="entry name" value="DNA ligase/mRNA capping enzyme"/>
    <property type="match status" value="1"/>
</dbReference>
<sequence>MKPVFWIPISAMTAAMSCYVVAQPPQLMLASDYRASIEANQYYASEKYDGIRAFWNGQSLITRSGKTLNPPAWFVLGFPEMPLDGELWMGRGQFQRLTQTVLDQEPNDAEWGQVRYMVFDLPMEPSNFAMRQALLRQVIDGSSATYLAPAHQKLIQDDAELEAFYQATIAQGGEGIMLHHINSLYINGRSAMLQKRKPFADSEATVIGYTQGKGKFKGMLGALIVQMPSGQVFKIGSGFSVDERQSPPPIGSTVTYRYNGHTDGGLPRFARFIRLRPQE</sequence>
<dbReference type="Gene3D" id="3.30.1490.70">
    <property type="match status" value="1"/>
</dbReference>
<comment type="caution">
    <text evidence="10">The sequence shown here is derived from an EMBL/GenBank/DDBJ whole genome shotgun (WGS) entry which is preliminary data.</text>
</comment>
<name>A0ABN8DWG7_9VIBR</name>
<evidence type="ECO:0000256" key="2">
    <source>
        <dbReference type="ARBA" id="ARBA00022598"/>
    </source>
</evidence>
<dbReference type="EMBL" id="CAKLDI010000002">
    <property type="protein sequence ID" value="CAH0535668.1"/>
    <property type="molecule type" value="Genomic_DNA"/>
</dbReference>
<dbReference type="SUPFAM" id="SSF50249">
    <property type="entry name" value="Nucleic acid-binding proteins"/>
    <property type="match status" value="1"/>
</dbReference>
<dbReference type="InterPro" id="IPR050326">
    <property type="entry name" value="NAD_dep_DNA_ligaseB"/>
</dbReference>
<evidence type="ECO:0000313" key="10">
    <source>
        <dbReference type="EMBL" id="CAH0535668.1"/>
    </source>
</evidence>
<dbReference type="PANTHER" id="PTHR47810:SF1">
    <property type="entry name" value="DNA LIGASE B"/>
    <property type="match status" value="1"/>
</dbReference>
<dbReference type="GO" id="GO:0003910">
    <property type="term" value="F:DNA ligase (ATP) activity"/>
    <property type="evidence" value="ECO:0007669"/>
    <property type="project" value="UniProtKB-EC"/>
</dbReference>
<dbReference type="RefSeq" id="WP_237468557.1">
    <property type="nucleotide sequence ID" value="NZ_CAKLDI010000002.1"/>
</dbReference>
<evidence type="ECO:0000313" key="11">
    <source>
        <dbReference type="Proteomes" id="UP000838672"/>
    </source>
</evidence>
<keyword evidence="4" id="KW-0227">DNA damage</keyword>
<dbReference type="PROSITE" id="PS51257">
    <property type="entry name" value="PROKAR_LIPOPROTEIN"/>
    <property type="match status" value="1"/>
</dbReference>
<evidence type="ECO:0000256" key="3">
    <source>
        <dbReference type="ARBA" id="ARBA00022705"/>
    </source>
</evidence>
<dbReference type="Gene3D" id="2.40.50.140">
    <property type="entry name" value="Nucleic acid-binding proteins"/>
    <property type="match status" value="1"/>
</dbReference>
<keyword evidence="7" id="KW-0732">Signal</keyword>
<dbReference type="SUPFAM" id="SSF56091">
    <property type="entry name" value="DNA ligase/mRNA capping enzyme, catalytic domain"/>
    <property type="match status" value="1"/>
</dbReference>
<dbReference type="InterPro" id="IPR029319">
    <property type="entry name" value="DNA_ligase_OB"/>
</dbReference>
<evidence type="ECO:0000259" key="9">
    <source>
        <dbReference type="Pfam" id="PF14743"/>
    </source>
</evidence>
<keyword evidence="2 10" id="KW-0436">Ligase</keyword>
<reference evidence="10" key="1">
    <citation type="submission" date="2021-11" db="EMBL/GenBank/DDBJ databases">
        <authorList>
            <person name="Rodrigo-Torres L."/>
            <person name="Arahal R. D."/>
            <person name="Lucena T."/>
        </authorList>
    </citation>
    <scope>NUCLEOTIDE SEQUENCE</scope>
    <source>
        <strain evidence="10">CECT 7929</strain>
    </source>
</reference>
<feature type="signal peptide" evidence="7">
    <location>
        <begin position="1"/>
        <end position="22"/>
    </location>
</feature>
<evidence type="ECO:0000256" key="5">
    <source>
        <dbReference type="ARBA" id="ARBA00023204"/>
    </source>
</evidence>
<evidence type="ECO:0000256" key="7">
    <source>
        <dbReference type="SAM" id="SignalP"/>
    </source>
</evidence>
<dbReference type="PANTHER" id="PTHR47810">
    <property type="entry name" value="DNA LIGASE"/>
    <property type="match status" value="1"/>
</dbReference>
<comment type="cofactor">
    <cofactor evidence="1">
        <name>a divalent metal cation</name>
        <dbReference type="ChEBI" id="CHEBI:60240"/>
    </cofactor>
</comment>
<feature type="chain" id="PRO_5045516776" evidence="7">
    <location>
        <begin position="23"/>
        <end position="279"/>
    </location>
</feature>
<dbReference type="Pfam" id="PF01068">
    <property type="entry name" value="DNA_ligase_A_M"/>
    <property type="match status" value="1"/>
</dbReference>
<gene>
    <name evidence="10" type="primary">ligA_2</name>
    <name evidence="10" type="ORF">VST7929_03169</name>
</gene>